<keyword evidence="2" id="KW-1185">Reference proteome</keyword>
<accession>A0A1E1LDM1</accession>
<evidence type="ECO:0000313" key="1">
    <source>
        <dbReference type="EMBL" id="CZT08635.1"/>
    </source>
</evidence>
<name>A0A1E1LDM1_9HELO</name>
<reference evidence="2" key="1">
    <citation type="submission" date="2016-03" db="EMBL/GenBank/DDBJ databases">
        <authorList>
            <person name="Guldener U."/>
        </authorList>
    </citation>
    <scope>NUCLEOTIDE SEQUENCE [LARGE SCALE GENOMIC DNA]</scope>
    <source>
        <strain evidence="2">04CH-RAC-A.6.1</strain>
    </source>
</reference>
<proteinExistence type="predicted"/>
<dbReference type="OrthoDB" id="4062651at2759"/>
<dbReference type="InterPro" id="IPR011009">
    <property type="entry name" value="Kinase-like_dom_sf"/>
</dbReference>
<protein>
    <recommendedName>
        <fullName evidence="3">Protein kinase domain-containing protein</fullName>
    </recommendedName>
</protein>
<sequence length="303" mass="34093">MFDAFDRSLAPPRWGLRRVKRIYTDLVDEFSRGELSHALEGPLSPYPGSVRSPGKLLRMWLRSPWNDYTLIGSGSVEPSLVSCPGKYFSRATIREFPNPGSMELLQALSEIEHPNIAAIYDVYCYGNKISIASEYLELSLADTSFLSFPFDEWEVATIITEVLNGSGYLLLRGISCKELSMSDIRISTEGKIKIVLDLAQYGRKASDESTRFAHALLDLPFIAQIVEEMLLLRYEQEEWPESVMDFLSCCLTGSIQSLMRHPFLANAKSAIKLSPRVRFAIEASRLDLLNLNEESVSGRFDGT</sequence>
<evidence type="ECO:0008006" key="3">
    <source>
        <dbReference type="Google" id="ProtNLM"/>
    </source>
</evidence>
<dbReference type="EMBL" id="FJUX01000105">
    <property type="protein sequence ID" value="CZT08635.1"/>
    <property type="molecule type" value="Genomic_DNA"/>
</dbReference>
<dbReference type="Gene3D" id="1.10.510.10">
    <property type="entry name" value="Transferase(Phosphotransferase) domain 1"/>
    <property type="match status" value="1"/>
</dbReference>
<dbReference type="SUPFAM" id="SSF56112">
    <property type="entry name" value="Protein kinase-like (PK-like)"/>
    <property type="match status" value="1"/>
</dbReference>
<evidence type="ECO:0000313" key="2">
    <source>
        <dbReference type="Proteomes" id="UP000178912"/>
    </source>
</evidence>
<dbReference type="AlphaFoldDB" id="A0A1E1LDM1"/>
<dbReference type="Proteomes" id="UP000178912">
    <property type="component" value="Unassembled WGS sequence"/>
</dbReference>
<organism evidence="1 2">
    <name type="scientific">Rhynchosporium agropyri</name>
    <dbReference type="NCBI Taxonomy" id="914238"/>
    <lineage>
        <taxon>Eukaryota</taxon>
        <taxon>Fungi</taxon>
        <taxon>Dikarya</taxon>
        <taxon>Ascomycota</taxon>
        <taxon>Pezizomycotina</taxon>
        <taxon>Leotiomycetes</taxon>
        <taxon>Helotiales</taxon>
        <taxon>Ploettnerulaceae</taxon>
        <taxon>Rhynchosporium</taxon>
    </lineage>
</organism>
<gene>
    <name evidence="1" type="ORF">RAG0_13626</name>
</gene>